<comment type="caution">
    <text evidence="7">The sequence shown here is derived from an EMBL/GenBank/DDBJ whole genome shotgun (WGS) entry which is preliminary data.</text>
</comment>
<evidence type="ECO:0000313" key="8">
    <source>
        <dbReference type="Proteomes" id="UP001601197"/>
    </source>
</evidence>
<dbReference type="Pfam" id="PF07691">
    <property type="entry name" value="PA14"/>
    <property type="match status" value="1"/>
</dbReference>
<keyword evidence="4" id="KW-0732">Signal</keyword>
<dbReference type="Proteomes" id="UP001601197">
    <property type="component" value="Unassembled WGS sequence"/>
</dbReference>
<dbReference type="SMART" id="SM00758">
    <property type="entry name" value="PA14"/>
    <property type="match status" value="1"/>
</dbReference>
<dbReference type="InterPro" id="IPR011658">
    <property type="entry name" value="PA14_dom"/>
</dbReference>
<accession>A0ABW6KT61</accession>
<gene>
    <name evidence="7" type="ORF">ACFYNZ_16370</name>
</gene>
<feature type="domain" description="Fibronectin type-III" evidence="5">
    <location>
        <begin position="476"/>
        <end position="575"/>
    </location>
</feature>
<keyword evidence="1" id="KW-0378">Hydrolase</keyword>
<feature type="region of interest" description="Disordered" evidence="3">
    <location>
        <begin position="214"/>
        <end position="236"/>
    </location>
</feature>
<evidence type="ECO:0000259" key="6">
    <source>
        <dbReference type="PROSITE" id="PS51820"/>
    </source>
</evidence>
<evidence type="ECO:0000256" key="1">
    <source>
        <dbReference type="ARBA" id="ARBA00023295"/>
    </source>
</evidence>
<dbReference type="SUPFAM" id="SSF49265">
    <property type="entry name" value="Fibronectin type III"/>
    <property type="match status" value="3"/>
</dbReference>
<name>A0ABW6KT61_9ACTN</name>
<evidence type="ECO:0000259" key="5">
    <source>
        <dbReference type="PROSITE" id="PS50853"/>
    </source>
</evidence>
<feature type="signal peptide" evidence="4">
    <location>
        <begin position="1"/>
        <end position="33"/>
    </location>
</feature>
<organism evidence="7 8">
    <name type="scientific">Streptomyces kebangsaanensis</name>
    <dbReference type="NCBI Taxonomy" id="864058"/>
    <lineage>
        <taxon>Bacteria</taxon>
        <taxon>Bacillati</taxon>
        <taxon>Actinomycetota</taxon>
        <taxon>Actinomycetes</taxon>
        <taxon>Kitasatosporales</taxon>
        <taxon>Streptomycetaceae</taxon>
        <taxon>Streptomyces</taxon>
    </lineage>
</organism>
<proteinExistence type="predicted"/>
<sequence>MNPARRTAPAAATAIVLATAGGLLTAVAAPASAATTCTSPVHKRQFFANTTFSGTPRKTDCDSKIDEKWGTGAPASGLPSNHFGVRWTVTRDFGSGGPFSFPVESRDGIRVYVDGVRKVDLWKDVSTTVKKTVNVTIPSGKHTLRIDFVNWTGAANVKFSYVPRTSSTVDKVKPRTPTGTTVTYDTATGKARITWSKNKEMDLAGYRVHRRPKGSAFPAKPLATTTSTSYTDTPPPTGQTYYYEIRAVDKAGNESTGTADQGVTTPDRTGPAAPTGLTAHGDLHGMVLGWNAVPDAVAYQLYERDPATGSYTLVKELTGTSYTHPVGHDETPHTYVVRALDTAGNRGPYSAPVTSDGIDRTAPAAPVNLRVAPDRTRVLLTWNTPEHPATDELVNDAYFTVLRSKGTRLGADAVRVRCAEEWQTFNPSRREYSFVCYDESWELDTTYTYGVVFTDWRGNESAPSHTVTVTTADRVAPQPVTGLTATPRADGMLLRWNASAEGDIASYRAVRGARQADGSVKWLGTCTPGQDDPPAALCIDVPDGESYVYAVYAVDRWGNATATADWATVTATELDTTPAEPIGQDKGPLYGGGGWTASEAAWPVQWHCSGALCASVTEYRVSRWNPGTRTYDLLGTVAPTSDYWQSYGDPAQPLGSVSYYRVVGVLADGTETAAAHPWRIRPDLV</sequence>
<dbReference type="EMBL" id="JBIAFJ010000012">
    <property type="protein sequence ID" value="MFE9171076.1"/>
    <property type="molecule type" value="Genomic_DNA"/>
</dbReference>
<evidence type="ECO:0000256" key="4">
    <source>
        <dbReference type="SAM" id="SignalP"/>
    </source>
</evidence>
<dbReference type="RefSeq" id="WP_388347731.1">
    <property type="nucleotide sequence ID" value="NZ_JBIAFJ010000012.1"/>
</dbReference>
<dbReference type="Gene3D" id="2.60.40.10">
    <property type="entry name" value="Immunoglobulins"/>
    <property type="match status" value="4"/>
</dbReference>
<evidence type="ECO:0000313" key="7">
    <source>
        <dbReference type="EMBL" id="MFE9171076.1"/>
    </source>
</evidence>
<evidence type="ECO:0000256" key="3">
    <source>
        <dbReference type="SAM" id="MobiDB-lite"/>
    </source>
</evidence>
<keyword evidence="1" id="KW-0326">Glycosidase</keyword>
<protein>
    <submittedName>
        <fullName evidence="7">PA14 domain-containing protein</fullName>
    </submittedName>
</protein>
<keyword evidence="2" id="KW-0119">Carbohydrate metabolism</keyword>
<dbReference type="InterPro" id="IPR013783">
    <property type="entry name" value="Ig-like_fold"/>
</dbReference>
<keyword evidence="2" id="KW-0624">Polysaccharide degradation</keyword>
<evidence type="ECO:0000256" key="2">
    <source>
        <dbReference type="ARBA" id="ARBA00023326"/>
    </source>
</evidence>
<reference evidence="7 8" key="1">
    <citation type="submission" date="2024-10" db="EMBL/GenBank/DDBJ databases">
        <title>The Natural Products Discovery Center: Release of the First 8490 Sequenced Strains for Exploring Actinobacteria Biosynthetic Diversity.</title>
        <authorList>
            <person name="Kalkreuter E."/>
            <person name="Kautsar S.A."/>
            <person name="Yang D."/>
            <person name="Bader C.D."/>
            <person name="Teijaro C.N."/>
            <person name="Fluegel L."/>
            <person name="Davis C.M."/>
            <person name="Simpson J.R."/>
            <person name="Lauterbach L."/>
            <person name="Steele A.D."/>
            <person name="Gui C."/>
            <person name="Meng S."/>
            <person name="Li G."/>
            <person name="Viehrig K."/>
            <person name="Ye F."/>
            <person name="Su P."/>
            <person name="Kiefer A.F."/>
            <person name="Nichols A."/>
            <person name="Cepeda A.J."/>
            <person name="Yan W."/>
            <person name="Fan B."/>
            <person name="Jiang Y."/>
            <person name="Adhikari A."/>
            <person name="Zheng C.-J."/>
            <person name="Schuster L."/>
            <person name="Cowan T.M."/>
            <person name="Smanski M.J."/>
            <person name="Chevrette M.G."/>
            <person name="De Carvalho L.P.S."/>
            <person name="Shen B."/>
        </authorList>
    </citation>
    <scope>NUCLEOTIDE SEQUENCE [LARGE SCALE GENOMIC DNA]</scope>
    <source>
        <strain evidence="7 8">NPDC007147</strain>
    </source>
</reference>
<dbReference type="SUPFAM" id="SSF56988">
    <property type="entry name" value="Anthrax protective antigen"/>
    <property type="match status" value="1"/>
</dbReference>
<dbReference type="InterPro" id="IPR003961">
    <property type="entry name" value="FN3_dom"/>
</dbReference>
<dbReference type="InterPro" id="IPR037524">
    <property type="entry name" value="PA14/GLEYA"/>
</dbReference>
<dbReference type="SMART" id="SM00060">
    <property type="entry name" value="FN3"/>
    <property type="match status" value="4"/>
</dbReference>
<dbReference type="PROSITE" id="PS51820">
    <property type="entry name" value="PA14"/>
    <property type="match status" value="1"/>
</dbReference>
<feature type="domain" description="PA14" evidence="6">
    <location>
        <begin position="37"/>
        <end position="177"/>
    </location>
</feature>
<dbReference type="PROSITE" id="PS50853">
    <property type="entry name" value="FN3"/>
    <property type="match status" value="2"/>
</dbReference>
<dbReference type="InterPro" id="IPR036116">
    <property type="entry name" value="FN3_sf"/>
</dbReference>
<feature type="chain" id="PRO_5047463497" evidence="4">
    <location>
        <begin position="34"/>
        <end position="685"/>
    </location>
</feature>
<feature type="domain" description="Fibronectin type-III" evidence="5">
    <location>
        <begin position="173"/>
        <end position="268"/>
    </location>
</feature>
<keyword evidence="8" id="KW-1185">Reference proteome</keyword>